<evidence type="ECO:0000256" key="4">
    <source>
        <dbReference type="ARBA" id="ARBA00022840"/>
    </source>
</evidence>
<keyword evidence="2" id="KW-0548">Nucleotidyltransferase</keyword>
<organism evidence="9 10">
    <name type="scientific">Mycolicibacter algericus</name>
    <name type="common">Mycobacterium algericum</name>
    <dbReference type="NCBI Taxonomy" id="1288388"/>
    <lineage>
        <taxon>Bacteria</taxon>
        <taxon>Bacillati</taxon>
        <taxon>Actinomycetota</taxon>
        <taxon>Actinomycetes</taxon>
        <taxon>Mycobacteriales</taxon>
        <taxon>Mycobacteriaceae</taxon>
        <taxon>Mycolicibacter</taxon>
    </lineage>
</organism>
<evidence type="ECO:0000256" key="6">
    <source>
        <dbReference type="ARBA" id="ARBA00047939"/>
    </source>
</evidence>
<dbReference type="GO" id="GO:0051302">
    <property type="term" value="P:regulation of cell division"/>
    <property type="evidence" value="ECO:0007669"/>
    <property type="project" value="TreeGrafter"/>
</dbReference>
<reference evidence="9 10" key="1">
    <citation type="journal article" date="2019" name="Emerg. Microbes Infect.">
        <title>Comprehensive subspecies identification of 175 nontuberculous mycobacteria species based on 7547 genomic profiles.</title>
        <authorList>
            <person name="Matsumoto Y."/>
            <person name="Kinjo T."/>
            <person name="Motooka D."/>
            <person name="Nabeya D."/>
            <person name="Jung N."/>
            <person name="Uechi K."/>
            <person name="Horii T."/>
            <person name="Iida T."/>
            <person name="Fujita J."/>
            <person name="Nakamura S."/>
        </authorList>
    </citation>
    <scope>NUCLEOTIDE SEQUENCE [LARGE SCALE GENOMIC DNA]</scope>
    <source>
        <strain evidence="9 10">JCM 30723</strain>
    </source>
</reference>
<dbReference type="EC" id="2.7.7.108" evidence="5"/>
<dbReference type="Gene3D" id="1.10.3290.10">
    <property type="entry name" value="Fido-like domain"/>
    <property type="match status" value="1"/>
</dbReference>
<dbReference type="GO" id="GO:0005524">
    <property type="term" value="F:ATP binding"/>
    <property type="evidence" value="ECO:0007669"/>
    <property type="project" value="UniProtKB-KW"/>
</dbReference>
<comment type="catalytic activity">
    <reaction evidence="6">
        <text>L-threonyl-[protein] + ATP = 3-O-(5'-adenylyl)-L-threonyl-[protein] + diphosphate</text>
        <dbReference type="Rhea" id="RHEA:54292"/>
        <dbReference type="Rhea" id="RHEA-COMP:11060"/>
        <dbReference type="Rhea" id="RHEA-COMP:13847"/>
        <dbReference type="ChEBI" id="CHEBI:30013"/>
        <dbReference type="ChEBI" id="CHEBI:30616"/>
        <dbReference type="ChEBI" id="CHEBI:33019"/>
        <dbReference type="ChEBI" id="CHEBI:138113"/>
        <dbReference type="EC" id="2.7.7.108"/>
    </reaction>
</comment>
<evidence type="ECO:0000259" key="8">
    <source>
        <dbReference type="Pfam" id="PF02661"/>
    </source>
</evidence>
<evidence type="ECO:0000256" key="3">
    <source>
        <dbReference type="ARBA" id="ARBA00022741"/>
    </source>
</evidence>
<comment type="catalytic activity">
    <reaction evidence="7">
        <text>L-tyrosyl-[protein] + ATP = O-(5'-adenylyl)-L-tyrosyl-[protein] + diphosphate</text>
        <dbReference type="Rhea" id="RHEA:54288"/>
        <dbReference type="Rhea" id="RHEA-COMP:10136"/>
        <dbReference type="Rhea" id="RHEA-COMP:13846"/>
        <dbReference type="ChEBI" id="CHEBI:30616"/>
        <dbReference type="ChEBI" id="CHEBI:33019"/>
        <dbReference type="ChEBI" id="CHEBI:46858"/>
        <dbReference type="ChEBI" id="CHEBI:83624"/>
        <dbReference type="EC" id="2.7.7.108"/>
    </reaction>
</comment>
<evidence type="ECO:0000313" key="9">
    <source>
        <dbReference type="EMBL" id="GFG85056.1"/>
    </source>
</evidence>
<dbReference type="InterPro" id="IPR003812">
    <property type="entry name" value="Fido"/>
</dbReference>
<evidence type="ECO:0000256" key="5">
    <source>
        <dbReference type="ARBA" id="ARBA00034531"/>
    </source>
</evidence>
<name>A0A7I9Y8Q0_MYCAL</name>
<protein>
    <recommendedName>
        <fullName evidence="5">protein adenylyltransferase</fullName>
        <ecNumber evidence="5">2.7.7.108</ecNumber>
    </recommendedName>
</protein>
<evidence type="ECO:0000256" key="7">
    <source>
        <dbReference type="ARBA" id="ARBA00048696"/>
    </source>
</evidence>
<keyword evidence="3" id="KW-0547">Nucleotide-binding</keyword>
<accession>A0A7I9Y8Q0</accession>
<feature type="domain" description="Fido" evidence="8">
    <location>
        <begin position="22"/>
        <end position="74"/>
    </location>
</feature>
<dbReference type="AlphaFoldDB" id="A0A7I9Y8Q0"/>
<dbReference type="Proteomes" id="UP000465305">
    <property type="component" value="Unassembled WGS sequence"/>
</dbReference>
<evidence type="ECO:0000256" key="1">
    <source>
        <dbReference type="ARBA" id="ARBA00022679"/>
    </source>
</evidence>
<sequence>MRCGRQTFVTASRPSSATATAPYLTAIHRHLFQDVYEWAGDLRTVGIEKGDESFCPPGSISQPMDHVATEIHRLKRLTTVPEASLPRTIAESPRRVRRRDIVKTCGSVIFRRPPIRRLRARPSTVWG</sequence>
<dbReference type="Pfam" id="PF02661">
    <property type="entry name" value="Fic"/>
    <property type="match status" value="1"/>
</dbReference>
<evidence type="ECO:0000256" key="2">
    <source>
        <dbReference type="ARBA" id="ARBA00022695"/>
    </source>
</evidence>
<gene>
    <name evidence="9" type="ORF">MALGJ_17320</name>
</gene>
<dbReference type="PANTHER" id="PTHR39560">
    <property type="entry name" value="PROTEIN ADENYLYLTRANSFERASE FIC-RELATED"/>
    <property type="match status" value="1"/>
</dbReference>
<dbReference type="SUPFAM" id="SSF140931">
    <property type="entry name" value="Fic-like"/>
    <property type="match status" value="1"/>
</dbReference>
<keyword evidence="1" id="KW-0808">Transferase</keyword>
<comment type="caution">
    <text evidence="9">The sequence shown here is derived from an EMBL/GenBank/DDBJ whole genome shotgun (WGS) entry which is preliminary data.</text>
</comment>
<keyword evidence="4" id="KW-0067">ATP-binding</keyword>
<dbReference type="EMBL" id="BLKY01000001">
    <property type="protein sequence ID" value="GFG85056.1"/>
    <property type="molecule type" value="Genomic_DNA"/>
</dbReference>
<evidence type="ECO:0000313" key="10">
    <source>
        <dbReference type="Proteomes" id="UP000465305"/>
    </source>
</evidence>
<proteinExistence type="predicted"/>
<dbReference type="InterPro" id="IPR036597">
    <property type="entry name" value="Fido-like_dom_sf"/>
</dbReference>
<dbReference type="PANTHER" id="PTHR39560:SF1">
    <property type="entry name" value="PROTEIN ADENYLYLTRANSFERASE FIC-RELATED"/>
    <property type="match status" value="1"/>
</dbReference>
<dbReference type="GO" id="GO:0070733">
    <property type="term" value="F:AMPylase activity"/>
    <property type="evidence" value="ECO:0007669"/>
    <property type="project" value="UniProtKB-EC"/>
</dbReference>